<dbReference type="AlphaFoldDB" id="A0A0J7ZL22"/>
<name>A0A0J7ZL22_STRVR</name>
<proteinExistence type="predicted"/>
<reference evidence="1 2" key="1">
    <citation type="submission" date="2015-06" db="EMBL/GenBank/DDBJ databases">
        <authorList>
            <person name="Ju K.-S."/>
            <person name="Doroghazi J.R."/>
            <person name="Metcalf W.W."/>
        </authorList>
    </citation>
    <scope>NUCLEOTIDE SEQUENCE [LARGE SCALE GENOMIC DNA]</scope>
    <source>
        <strain evidence="1 2">NRRL 3414</strain>
    </source>
</reference>
<dbReference type="Proteomes" id="UP000037432">
    <property type="component" value="Unassembled WGS sequence"/>
</dbReference>
<dbReference type="EMBL" id="LFNT01000003">
    <property type="protein sequence ID" value="KMS76599.1"/>
    <property type="molecule type" value="Genomic_DNA"/>
</dbReference>
<evidence type="ECO:0000313" key="1">
    <source>
        <dbReference type="EMBL" id="KMS76599.1"/>
    </source>
</evidence>
<evidence type="ECO:0000313" key="2">
    <source>
        <dbReference type="Proteomes" id="UP000037432"/>
    </source>
</evidence>
<sequence length="76" mass="8246">MDDWEAITIPEGHEKDVREIQSLARGGLRKFEIAATQAENGEMETANEYLESGGETGLDAVTKARAEGFKVCPGGY</sequence>
<organism evidence="1 2">
    <name type="scientific">Streptomyces viridochromogenes</name>
    <dbReference type="NCBI Taxonomy" id="1938"/>
    <lineage>
        <taxon>Bacteria</taxon>
        <taxon>Bacillati</taxon>
        <taxon>Actinomycetota</taxon>
        <taxon>Actinomycetes</taxon>
        <taxon>Kitasatosporales</taxon>
        <taxon>Streptomycetaceae</taxon>
        <taxon>Streptomyces</taxon>
    </lineage>
</organism>
<dbReference type="PATRIC" id="fig|1938.3.peg.5010"/>
<comment type="caution">
    <text evidence="1">The sequence shown here is derived from an EMBL/GenBank/DDBJ whole genome shotgun (WGS) entry which is preliminary data.</text>
</comment>
<accession>A0A0J7ZL22</accession>
<gene>
    <name evidence="1" type="ORF">ACM01_05380</name>
</gene>
<protein>
    <submittedName>
        <fullName evidence="1">Uncharacterized protein</fullName>
    </submittedName>
</protein>